<feature type="binding site" evidence="10">
    <location>
        <begin position="11"/>
        <end position="16"/>
    </location>
    <ligand>
        <name>substrate</name>
    </ligand>
</feature>
<dbReference type="PANTHER" id="PTHR11088:SF60">
    <property type="entry name" value="TRNA DIMETHYLALLYLTRANSFERASE"/>
    <property type="match status" value="1"/>
</dbReference>
<dbReference type="EC" id="2.5.1.75" evidence="10"/>
<accession>A0ABS2GCD2</accession>
<dbReference type="EMBL" id="JACJLA010000001">
    <property type="protein sequence ID" value="MBM6911716.1"/>
    <property type="molecule type" value="Genomic_DNA"/>
</dbReference>
<sequence>MERLITILGPTAVGKTELTLRLAETLSSSVISGDAYQIYRGLSIGTAKPSAEELARVPHHLIDILDPDEPYSAAVFQEQAAAIIRDCTAKGEIPILSGGTGFYVQSLLEQYDFATAEPNESLRQRLDVLVATEGEEALKAYAMSLAAKGRITLRFTDKHRLYRAIELMERGDYAALTTQTKAGLAYEGPVIGLRRPREELYARINLRVDLMVEAGLFEEVEHLLASGVSPHSQAFKGIGYKETLDYFAGKATKEEAVAAIKQNTRRFAKRQITWYKRMPYIEWIDIDAAMTGDDIYEKAMDIVKSYFES</sequence>
<evidence type="ECO:0000256" key="3">
    <source>
        <dbReference type="ARBA" id="ARBA00005842"/>
    </source>
</evidence>
<dbReference type="RefSeq" id="WP_205087068.1">
    <property type="nucleotide sequence ID" value="NZ_JACJLA010000001.1"/>
</dbReference>
<organism evidence="14 15">
    <name type="scientific">Veillonella magna</name>
    <dbReference type="NCBI Taxonomy" id="464322"/>
    <lineage>
        <taxon>Bacteria</taxon>
        <taxon>Bacillati</taxon>
        <taxon>Bacillota</taxon>
        <taxon>Negativicutes</taxon>
        <taxon>Veillonellales</taxon>
        <taxon>Veillonellaceae</taxon>
        <taxon>Veillonella</taxon>
    </lineage>
</organism>
<evidence type="ECO:0000313" key="14">
    <source>
        <dbReference type="EMBL" id="MBM6911716.1"/>
    </source>
</evidence>
<keyword evidence="8 10" id="KW-0460">Magnesium</keyword>
<dbReference type="Gene3D" id="3.40.50.300">
    <property type="entry name" value="P-loop containing nucleotide triphosphate hydrolases"/>
    <property type="match status" value="2"/>
</dbReference>
<proteinExistence type="inferred from homology"/>
<evidence type="ECO:0000256" key="9">
    <source>
        <dbReference type="ARBA" id="ARBA00049563"/>
    </source>
</evidence>
<keyword evidence="6 10" id="KW-0547">Nucleotide-binding</keyword>
<dbReference type="InterPro" id="IPR018022">
    <property type="entry name" value="IPT"/>
</dbReference>
<evidence type="ECO:0000256" key="4">
    <source>
        <dbReference type="ARBA" id="ARBA00022679"/>
    </source>
</evidence>
<evidence type="ECO:0000256" key="7">
    <source>
        <dbReference type="ARBA" id="ARBA00022840"/>
    </source>
</evidence>
<dbReference type="NCBIfam" id="TIGR00174">
    <property type="entry name" value="miaA"/>
    <property type="match status" value="1"/>
</dbReference>
<evidence type="ECO:0000256" key="13">
    <source>
        <dbReference type="RuleBase" id="RU003785"/>
    </source>
</evidence>
<dbReference type="HAMAP" id="MF_00185">
    <property type="entry name" value="IPP_trans"/>
    <property type="match status" value="1"/>
</dbReference>
<feature type="site" description="Interaction with substrate tRNA" evidence="10">
    <location>
        <position position="123"/>
    </location>
</feature>
<feature type="site" description="Interaction with substrate tRNA" evidence="10">
    <location>
        <position position="100"/>
    </location>
</feature>
<evidence type="ECO:0000256" key="1">
    <source>
        <dbReference type="ARBA" id="ARBA00001946"/>
    </source>
</evidence>
<comment type="function">
    <text evidence="2 10 12">Catalyzes the transfer of a dimethylallyl group onto the adenine at position 37 in tRNAs that read codons beginning with uridine, leading to the formation of N6-(dimethylallyl)adenosine (i(6)A).</text>
</comment>
<dbReference type="SUPFAM" id="SSF52540">
    <property type="entry name" value="P-loop containing nucleoside triphosphate hydrolases"/>
    <property type="match status" value="2"/>
</dbReference>
<dbReference type="InterPro" id="IPR039657">
    <property type="entry name" value="Dimethylallyltransferase"/>
</dbReference>
<name>A0ABS2GCD2_9FIRM</name>
<evidence type="ECO:0000256" key="11">
    <source>
        <dbReference type="RuleBase" id="RU003783"/>
    </source>
</evidence>
<evidence type="ECO:0000256" key="10">
    <source>
        <dbReference type="HAMAP-Rule" id="MF_00185"/>
    </source>
</evidence>
<comment type="cofactor">
    <cofactor evidence="1 10">
        <name>Mg(2+)</name>
        <dbReference type="ChEBI" id="CHEBI:18420"/>
    </cofactor>
</comment>
<evidence type="ECO:0000256" key="2">
    <source>
        <dbReference type="ARBA" id="ARBA00003213"/>
    </source>
</evidence>
<comment type="caution">
    <text evidence="10">Lacks conserved residue(s) required for the propagation of feature annotation.</text>
</comment>
<evidence type="ECO:0000256" key="5">
    <source>
        <dbReference type="ARBA" id="ARBA00022694"/>
    </source>
</evidence>
<reference evidence="14 15" key="1">
    <citation type="journal article" date="2021" name="Sci. Rep.">
        <title>The distribution of antibiotic resistance genes in chicken gut microbiota commensals.</title>
        <authorList>
            <person name="Juricova H."/>
            <person name="Matiasovicova J."/>
            <person name="Kubasova T."/>
            <person name="Cejkova D."/>
            <person name="Rychlik I."/>
        </authorList>
    </citation>
    <scope>NUCLEOTIDE SEQUENCE [LARGE SCALE GENOMIC DNA]</scope>
    <source>
        <strain evidence="14 15">An537</strain>
    </source>
</reference>
<evidence type="ECO:0000313" key="15">
    <source>
        <dbReference type="Proteomes" id="UP000707138"/>
    </source>
</evidence>
<protein>
    <recommendedName>
        <fullName evidence="10">tRNA dimethylallyltransferase</fullName>
        <ecNumber evidence="10">2.5.1.75</ecNumber>
    </recommendedName>
    <alternativeName>
        <fullName evidence="10">Dimethylallyl diphosphate:tRNA dimethylallyltransferase</fullName>
        <shortName evidence="10">DMAPP:tRNA dimethylallyltransferase</shortName>
        <shortName evidence="10">DMATase</shortName>
    </alternativeName>
    <alternativeName>
        <fullName evidence="10">Isopentenyl-diphosphate:tRNA isopentenyltransferase</fullName>
        <shortName evidence="10">IPP transferase</shortName>
        <shortName evidence="10">IPPT</shortName>
        <shortName evidence="10">IPTase</shortName>
    </alternativeName>
</protein>
<comment type="caution">
    <text evidence="14">The sequence shown here is derived from an EMBL/GenBank/DDBJ whole genome shotgun (WGS) entry which is preliminary data.</text>
</comment>
<evidence type="ECO:0000256" key="6">
    <source>
        <dbReference type="ARBA" id="ARBA00022741"/>
    </source>
</evidence>
<dbReference type="PANTHER" id="PTHR11088">
    <property type="entry name" value="TRNA DIMETHYLALLYLTRANSFERASE"/>
    <property type="match status" value="1"/>
</dbReference>
<evidence type="ECO:0000256" key="12">
    <source>
        <dbReference type="RuleBase" id="RU003784"/>
    </source>
</evidence>
<dbReference type="Proteomes" id="UP000707138">
    <property type="component" value="Unassembled WGS sequence"/>
</dbReference>
<gene>
    <name evidence="10 14" type="primary">miaA</name>
    <name evidence="14" type="ORF">H6A01_00050</name>
</gene>
<feature type="binding site" evidence="10">
    <location>
        <begin position="9"/>
        <end position="16"/>
    </location>
    <ligand>
        <name>ATP</name>
        <dbReference type="ChEBI" id="CHEBI:30616"/>
    </ligand>
</feature>
<dbReference type="GO" id="GO:0052381">
    <property type="term" value="F:tRNA dimethylallyltransferase activity"/>
    <property type="evidence" value="ECO:0007669"/>
    <property type="project" value="UniProtKB-EC"/>
</dbReference>
<comment type="subunit">
    <text evidence="10">Monomer.</text>
</comment>
<keyword evidence="4 10" id="KW-0808">Transferase</keyword>
<evidence type="ECO:0000256" key="8">
    <source>
        <dbReference type="ARBA" id="ARBA00022842"/>
    </source>
</evidence>
<keyword evidence="5 10" id="KW-0819">tRNA processing</keyword>
<comment type="similarity">
    <text evidence="3 10 13">Belongs to the IPP transferase family.</text>
</comment>
<dbReference type="Pfam" id="PF01715">
    <property type="entry name" value="IPPT"/>
    <property type="match status" value="1"/>
</dbReference>
<keyword evidence="7 10" id="KW-0067">ATP-binding</keyword>
<comment type="catalytic activity">
    <reaction evidence="9 10 11">
        <text>adenosine(37) in tRNA + dimethylallyl diphosphate = N(6)-dimethylallyladenosine(37) in tRNA + diphosphate</text>
        <dbReference type="Rhea" id="RHEA:26482"/>
        <dbReference type="Rhea" id="RHEA-COMP:10162"/>
        <dbReference type="Rhea" id="RHEA-COMP:10375"/>
        <dbReference type="ChEBI" id="CHEBI:33019"/>
        <dbReference type="ChEBI" id="CHEBI:57623"/>
        <dbReference type="ChEBI" id="CHEBI:74411"/>
        <dbReference type="ChEBI" id="CHEBI:74415"/>
        <dbReference type="EC" id="2.5.1.75"/>
    </reaction>
</comment>
<dbReference type="InterPro" id="IPR027417">
    <property type="entry name" value="P-loop_NTPase"/>
</dbReference>
<keyword evidence="15" id="KW-1185">Reference proteome</keyword>